<evidence type="ECO:0000256" key="4">
    <source>
        <dbReference type="ARBA" id="ARBA00022840"/>
    </source>
</evidence>
<gene>
    <name evidence="7" type="ORF">FHW16_003459</name>
</gene>
<dbReference type="PANTHER" id="PTHR43289:SF34">
    <property type="entry name" value="SERINE_THREONINE-PROTEIN KINASE YBDM-RELATED"/>
    <property type="match status" value="1"/>
</dbReference>
<evidence type="ECO:0000313" key="8">
    <source>
        <dbReference type="Proteomes" id="UP000549052"/>
    </source>
</evidence>
<sequence length="653" mass="69897">MREQTESGKQSGSIKSGTRLNDIYEVTALLAVGGMSEVYKGHNIQTLDEVAIKVILPHLASDEQVVSLFKQEASILNSLGHDAIVRYHVFSVDRLSNTAYLTMELVEGPSLYERIRDRPLSLAEAAKLISRITSGLKVAHERGVIHRDISCDNIILSGGNVEGAKLIDFGIARLGIGGDRTLLAGSFAGKYNYVSPEQLGLFGGDVHEPSDIYSLGLVFAAALRGTPIDMSGTHADVVRKRQSVPDLSTIHPAARSIIQRMLQPSPALRPKKDEIIDALRPMIPAAKDLPSRRSHSAASSRDPRGQMSSGQSGAAKDGSGKWLVLACLLLILGGAGWYGYNHQEQIKGYLTAQKTSKPTTASGKSEFKLDPDESIPKPQAEQPKPPVKQPEAQTGNETPNPVAGLVPETKPDTNNADGDKPVPALPDTGSKPDVVASGEQQKHDEPPTAGNAQAQVPITESEWIKQFTGGPCFFAHGIIPAPKTINIEGFAQGVGPFIDMERAFMSKFNYEPTINVRQIAAAQCDALAFLSAVPVNTGKAAFALKNEVLGPADPLLATVAGTERSNVQVLLVRADGSVDIINPSGRHGDNLAINLKLAPPRKDTSVPYILIAIQSDDKLDVTGGKDTFKGLAEKLQQQPASPIVTVKYFRQQG</sequence>
<dbReference type="Pfam" id="PF00069">
    <property type="entry name" value="Pkinase"/>
    <property type="match status" value="1"/>
</dbReference>
<feature type="domain" description="Protein kinase" evidence="6">
    <location>
        <begin position="24"/>
        <end position="283"/>
    </location>
</feature>
<proteinExistence type="predicted"/>
<feature type="region of interest" description="Disordered" evidence="5">
    <location>
        <begin position="286"/>
        <end position="317"/>
    </location>
</feature>
<dbReference type="PROSITE" id="PS50011">
    <property type="entry name" value="PROTEIN_KINASE_DOM"/>
    <property type="match status" value="1"/>
</dbReference>
<dbReference type="EMBL" id="JACGXN010000005">
    <property type="protein sequence ID" value="MBA8879740.1"/>
    <property type="molecule type" value="Genomic_DNA"/>
</dbReference>
<dbReference type="PROSITE" id="PS00109">
    <property type="entry name" value="PROTEIN_KINASE_TYR"/>
    <property type="match status" value="1"/>
</dbReference>
<dbReference type="InterPro" id="IPR008266">
    <property type="entry name" value="Tyr_kinase_AS"/>
</dbReference>
<name>A0A839ET14_9HYPH</name>
<dbReference type="Proteomes" id="UP000549052">
    <property type="component" value="Unassembled WGS sequence"/>
</dbReference>
<evidence type="ECO:0000256" key="3">
    <source>
        <dbReference type="ARBA" id="ARBA00022777"/>
    </source>
</evidence>
<protein>
    <submittedName>
        <fullName evidence="7">Serine/threonine-protein kinase</fullName>
        <ecNumber evidence="7">2.7.11.1</ecNumber>
    </submittedName>
</protein>
<feature type="region of interest" description="Disordered" evidence="5">
    <location>
        <begin position="355"/>
        <end position="453"/>
    </location>
</feature>
<dbReference type="RefSeq" id="WP_182550382.1">
    <property type="nucleotide sequence ID" value="NZ_JACGXN010000005.1"/>
</dbReference>
<dbReference type="SUPFAM" id="SSF56112">
    <property type="entry name" value="Protein kinase-like (PK-like)"/>
    <property type="match status" value="1"/>
</dbReference>
<evidence type="ECO:0000256" key="5">
    <source>
        <dbReference type="SAM" id="MobiDB-lite"/>
    </source>
</evidence>
<dbReference type="GO" id="GO:0005524">
    <property type="term" value="F:ATP binding"/>
    <property type="evidence" value="ECO:0007669"/>
    <property type="project" value="UniProtKB-KW"/>
</dbReference>
<feature type="compositionally biased region" description="Basic and acidic residues" evidence="5">
    <location>
        <begin position="365"/>
        <end position="375"/>
    </location>
</feature>
<organism evidence="7 8">
    <name type="scientific">Phyllobacterium myrsinacearum</name>
    <dbReference type="NCBI Taxonomy" id="28101"/>
    <lineage>
        <taxon>Bacteria</taxon>
        <taxon>Pseudomonadati</taxon>
        <taxon>Pseudomonadota</taxon>
        <taxon>Alphaproteobacteria</taxon>
        <taxon>Hyphomicrobiales</taxon>
        <taxon>Phyllobacteriaceae</taxon>
        <taxon>Phyllobacterium</taxon>
    </lineage>
</organism>
<dbReference type="InterPro" id="IPR011009">
    <property type="entry name" value="Kinase-like_dom_sf"/>
</dbReference>
<evidence type="ECO:0000256" key="1">
    <source>
        <dbReference type="ARBA" id="ARBA00022679"/>
    </source>
</evidence>
<evidence type="ECO:0000256" key="2">
    <source>
        <dbReference type="ARBA" id="ARBA00022741"/>
    </source>
</evidence>
<keyword evidence="3 7" id="KW-0418">Kinase</keyword>
<comment type="caution">
    <text evidence="7">The sequence shown here is derived from an EMBL/GenBank/DDBJ whole genome shotgun (WGS) entry which is preliminary data.</text>
</comment>
<accession>A0A839ET14</accession>
<keyword evidence="1 7" id="KW-0808">Transferase</keyword>
<dbReference type="Gene3D" id="1.10.510.10">
    <property type="entry name" value="Transferase(Phosphotransferase) domain 1"/>
    <property type="match status" value="1"/>
</dbReference>
<keyword evidence="4" id="KW-0067">ATP-binding</keyword>
<reference evidence="7 8" key="1">
    <citation type="submission" date="2020-07" db="EMBL/GenBank/DDBJ databases">
        <title>Genomic Encyclopedia of Type Strains, Phase IV (KMG-V): Genome sequencing to study the core and pangenomes of soil and plant-associated prokaryotes.</title>
        <authorList>
            <person name="Whitman W."/>
        </authorList>
    </citation>
    <scope>NUCLEOTIDE SEQUENCE [LARGE SCALE GENOMIC DNA]</scope>
    <source>
        <strain evidence="7 8">AN3</strain>
    </source>
</reference>
<dbReference type="AlphaFoldDB" id="A0A839ET14"/>
<dbReference type="PANTHER" id="PTHR43289">
    <property type="entry name" value="MITOGEN-ACTIVATED PROTEIN KINASE KINASE KINASE 20-RELATED"/>
    <property type="match status" value="1"/>
</dbReference>
<dbReference type="Gene3D" id="3.30.200.20">
    <property type="entry name" value="Phosphorylase Kinase, domain 1"/>
    <property type="match status" value="1"/>
</dbReference>
<keyword evidence="8" id="KW-1185">Reference proteome</keyword>
<dbReference type="EC" id="2.7.11.1" evidence="7"/>
<keyword evidence="2" id="KW-0547">Nucleotide-binding</keyword>
<evidence type="ECO:0000313" key="7">
    <source>
        <dbReference type="EMBL" id="MBA8879740.1"/>
    </source>
</evidence>
<dbReference type="InterPro" id="IPR000719">
    <property type="entry name" value="Prot_kinase_dom"/>
</dbReference>
<dbReference type="CDD" id="cd14014">
    <property type="entry name" value="STKc_PknB_like"/>
    <property type="match status" value="1"/>
</dbReference>
<evidence type="ECO:0000259" key="6">
    <source>
        <dbReference type="PROSITE" id="PS50011"/>
    </source>
</evidence>
<dbReference type="GO" id="GO:0004674">
    <property type="term" value="F:protein serine/threonine kinase activity"/>
    <property type="evidence" value="ECO:0007669"/>
    <property type="project" value="UniProtKB-EC"/>
</dbReference>